<accession>A0A225X4H5</accession>
<protein>
    <submittedName>
        <fullName evidence="1">Uncharacterized protein</fullName>
    </submittedName>
</protein>
<gene>
    <name evidence="1" type="ORF">PHMEG_000819</name>
</gene>
<keyword evidence="2" id="KW-1185">Reference proteome</keyword>
<dbReference type="EMBL" id="NBNE01000025">
    <property type="protein sequence ID" value="OWZ24168.1"/>
    <property type="molecule type" value="Genomic_DNA"/>
</dbReference>
<dbReference type="AlphaFoldDB" id="A0A225X4H5"/>
<comment type="caution">
    <text evidence="1">The sequence shown here is derived from an EMBL/GenBank/DDBJ whole genome shotgun (WGS) entry which is preliminary data.</text>
</comment>
<sequence>MSEDRLHVLDVDVSVEASSRIGSQLQGGDNQCIAVCYQTGVIVIANGGFVDLYGVCNNSLHPFLFLHHISIRDHVSRLYSSNSGRCDDKELQIATATCISFPVPGFLLVGAFVEVPESEISGTDTSVDPIQVYFSFIEPIVGVDGKSIRHLQSFRPDMTPNSGSVVLLFEDSALFGVFSWKERFSDRLTCLAEMKQQMERLVVSDCSPDGRYVVVGDAGGRLSLVDFKCFKMDEYDASSSSEQLAGKRLKLGPCFRSGVITRDNPLERVRVVHTSVVSTSSACGVNCPYTSLRWWICGIRDQQKQFILAGKQDGSLNVRERVGSMKEKVDITRKCELTTRHSNSPKETRKQELQLN</sequence>
<reference evidence="2" key="1">
    <citation type="submission" date="2017-03" db="EMBL/GenBank/DDBJ databases">
        <title>Phytopthora megakarya and P. palmivora, two closely related causual agents of cacao black pod achieved similar genome size and gene model numbers by different mechanisms.</title>
        <authorList>
            <person name="Ali S."/>
            <person name="Shao J."/>
            <person name="Larry D.J."/>
            <person name="Kronmiller B."/>
            <person name="Shen D."/>
            <person name="Strem M.D."/>
            <person name="Melnick R.L."/>
            <person name="Guiltinan M.J."/>
            <person name="Tyler B.M."/>
            <person name="Meinhardt L.W."/>
            <person name="Bailey B.A."/>
        </authorList>
    </citation>
    <scope>NUCLEOTIDE SEQUENCE [LARGE SCALE GENOMIC DNA]</scope>
    <source>
        <strain evidence="2">zdho120</strain>
    </source>
</reference>
<evidence type="ECO:0000313" key="2">
    <source>
        <dbReference type="Proteomes" id="UP000198211"/>
    </source>
</evidence>
<dbReference type="OrthoDB" id="104954at2759"/>
<name>A0A225X4H5_9STRA</name>
<dbReference type="Proteomes" id="UP000198211">
    <property type="component" value="Unassembled WGS sequence"/>
</dbReference>
<organism evidence="1 2">
    <name type="scientific">Phytophthora megakarya</name>
    <dbReference type="NCBI Taxonomy" id="4795"/>
    <lineage>
        <taxon>Eukaryota</taxon>
        <taxon>Sar</taxon>
        <taxon>Stramenopiles</taxon>
        <taxon>Oomycota</taxon>
        <taxon>Peronosporomycetes</taxon>
        <taxon>Peronosporales</taxon>
        <taxon>Peronosporaceae</taxon>
        <taxon>Phytophthora</taxon>
    </lineage>
</organism>
<evidence type="ECO:0000313" key="1">
    <source>
        <dbReference type="EMBL" id="OWZ24168.1"/>
    </source>
</evidence>
<proteinExistence type="predicted"/>